<keyword evidence="4 5" id="KW-0963">Cytoplasm</keyword>
<evidence type="ECO:0000256" key="3">
    <source>
        <dbReference type="ARBA" id="ARBA00022898"/>
    </source>
</evidence>
<proteinExistence type="inferred from homology"/>
<dbReference type="Gene3D" id="3.90.1150.10">
    <property type="entry name" value="Aspartate Aminotransferase, domain 1"/>
    <property type="match status" value="1"/>
</dbReference>
<accession>A0A9J6CDN1</accession>
<evidence type="ECO:0000256" key="5">
    <source>
        <dbReference type="PIRNR" id="PIRNR038800"/>
    </source>
</evidence>
<organism evidence="6 7">
    <name type="scientific">Polypedilum vanderplanki</name>
    <name type="common">Sleeping chironomid midge</name>
    <dbReference type="NCBI Taxonomy" id="319348"/>
    <lineage>
        <taxon>Eukaryota</taxon>
        <taxon>Metazoa</taxon>
        <taxon>Ecdysozoa</taxon>
        <taxon>Arthropoda</taxon>
        <taxon>Hexapoda</taxon>
        <taxon>Insecta</taxon>
        <taxon>Pterygota</taxon>
        <taxon>Neoptera</taxon>
        <taxon>Endopterygota</taxon>
        <taxon>Diptera</taxon>
        <taxon>Nematocera</taxon>
        <taxon>Chironomoidea</taxon>
        <taxon>Chironomidae</taxon>
        <taxon>Chironominae</taxon>
        <taxon>Polypedilum</taxon>
        <taxon>Polypedilum</taxon>
    </lineage>
</organism>
<dbReference type="EC" id="3.7.1.3" evidence="4 5"/>
<comment type="catalytic activity">
    <reaction evidence="5">
        <text>3-hydroxy-L-kynurenine + H2O = 3-hydroxyanthranilate + L-alanine + H(+)</text>
        <dbReference type="Rhea" id="RHEA:25143"/>
        <dbReference type="ChEBI" id="CHEBI:15377"/>
        <dbReference type="ChEBI" id="CHEBI:15378"/>
        <dbReference type="ChEBI" id="CHEBI:36559"/>
        <dbReference type="ChEBI" id="CHEBI:57972"/>
        <dbReference type="ChEBI" id="CHEBI:58125"/>
        <dbReference type="EC" id="3.7.1.3"/>
    </reaction>
</comment>
<dbReference type="InterPro" id="IPR010111">
    <property type="entry name" value="Kynureninase"/>
</dbReference>
<dbReference type="HAMAP" id="MF_01970">
    <property type="entry name" value="Kynureninase"/>
    <property type="match status" value="1"/>
</dbReference>
<dbReference type="PANTHER" id="PTHR14084">
    <property type="entry name" value="KYNURENINASE"/>
    <property type="match status" value="1"/>
</dbReference>
<dbReference type="SUPFAM" id="SSF53383">
    <property type="entry name" value="PLP-dependent transferases"/>
    <property type="match status" value="1"/>
</dbReference>
<feature type="binding site" evidence="4">
    <location>
        <position position="204"/>
    </location>
    <ligand>
        <name>pyridoxal 5'-phosphate</name>
        <dbReference type="ChEBI" id="CHEBI:597326"/>
    </ligand>
</feature>
<evidence type="ECO:0000313" key="6">
    <source>
        <dbReference type="EMBL" id="KAG5680289.1"/>
    </source>
</evidence>
<name>A0A9J6CDN1_POLVA</name>
<evidence type="ECO:0000256" key="1">
    <source>
        <dbReference type="ARBA" id="ARBA00022642"/>
    </source>
</evidence>
<dbReference type="InterPro" id="IPR015421">
    <property type="entry name" value="PyrdxlP-dep_Trfase_major"/>
</dbReference>
<dbReference type="PANTHER" id="PTHR14084:SF0">
    <property type="entry name" value="KYNURENINASE"/>
    <property type="match status" value="1"/>
</dbReference>
<comment type="pathway">
    <text evidence="4 5">Cofactor biosynthesis; NAD(+) biosynthesis; quinolinate from L-kynurenine: step 2/3.</text>
</comment>
<comment type="catalytic activity">
    <reaction evidence="4 5">
        <text>L-kynurenine + H2O = anthranilate + L-alanine + H(+)</text>
        <dbReference type="Rhea" id="RHEA:16813"/>
        <dbReference type="ChEBI" id="CHEBI:15377"/>
        <dbReference type="ChEBI" id="CHEBI:15378"/>
        <dbReference type="ChEBI" id="CHEBI:16567"/>
        <dbReference type="ChEBI" id="CHEBI:57959"/>
        <dbReference type="ChEBI" id="CHEBI:57972"/>
        <dbReference type="EC" id="3.7.1.3"/>
    </reaction>
</comment>
<dbReference type="GO" id="GO:0030170">
    <property type="term" value="F:pyridoxal phosphate binding"/>
    <property type="evidence" value="ECO:0007669"/>
    <property type="project" value="UniProtKB-UniRule"/>
</dbReference>
<dbReference type="GO" id="GO:0019805">
    <property type="term" value="P:quinolinate biosynthetic process"/>
    <property type="evidence" value="ECO:0007669"/>
    <property type="project" value="UniProtKB-UniRule"/>
</dbReference>
<keyword evidence="3 4" id="KW-0663">Pyridoxal phosphate</keyword>
<dbReference type="GO" id="GO:0043420">
    <property type="term" value="P:anthranilate metabolic process"/>
    <property type="evidence" value="ECO:0007669"/>
    <property type="project" value="UniProtKB-UniRule"/>
</dbReference>
<feature type="binding site" evidence="4">
    <location>
        <position position="282"/>
    </location>
    <ligand>
        <name>pyridoxal 5'-phosphate</name>
        <dbReference type="ChEBI" id="CHEBI:597326"/>
    </ligand>
</feature>
<dbReference type="GO" id="GO:0034354">
    <property type="term" value="P:'de novo' NAD+ biosynthetic process from L-tryptophan"/>
    <property type="evidence" value="ECO:0007669"/>
    <property type="project" value="UniProtKB-UniRule"/>
</dbReference>
<comment type="pathway">
    <text evidence="4 5">Amino-acid degradation; L-kynurenine degradation; L-alanine and anthranilate from L-kynurenine: step 1/1.</text>
</comment>
<dbReference type="OrthoDB" id="5978656at2759"/>
<comment type="caution">
    <text evidence="6">The sequence shown here is derived from an EMBL/GenBank/DDBJ whole genome shotgun (WGS) entry which is preliminary data.</text>
</comment>
<evidence type="ECO:0000313" key="7">
    <source>
        <dbReference type="Proteomes" id="UP001107558"/>
    </source>
</evidence>
<gene>
    <name evidence="6" type="ORF">PVAND_009807</name>
</gene>
<evidence type="ECO:0000256" key="2">
    <source>
        <dbReference type="ARBA" id="ARBA00022801"/>
    </source>
</evidence>
<dbReference type="NCBIfam" id="TIGR01814">
    <property type="entry name" value="kynureninase"/>
    <property type="match status" value="1"/>
</dbReference>
<keyword evidence="1 4" id="KW-0662">Pyridine nucleotide biosynthesis</keyword>
<feature type="binding site" evidence="4">
    <location>
        <position position="256"/>
    </location>
    <ligand>
        <name>pyridoxal 5'-phosphate</name>
        <dbReference type="ChEBI" id="CHEBI:597326"/>
    </ligand>
</feature>
<keyword evidence="7" id="KW-1185">Reference proteome</keyword>
<dbReference type="GO" id="GO:0005737">
    <property type="term" value="C:cytoplasm"/>
    <property type="evidence" value="ECO:0007669"/>
    <property type="project" value="UniProtKB-SubCell"/>
</dbReference>
<dbReference type="PIRSF" id="PIRSF038800">
    <property type="entry name" value="KYNU"/>
    <property type="match status" value="1"/>
</dbReference>
<dbReference type="GO" id="GO:0097053">
    <property type="term" value="P:L-kynurenine catabolic process"/>
    <property type="evidence" value="ECO:0007669"/>
    <property type="project" value="UniProtKB-UniRule"/>
</dbReference>
<dbReference type="Pfam" id="PF22580">
    <property type="entry name" value="KYNU_C"/>
    <property type="match status" value="1"/>
</dbReference>
<comment type="caution">
    <text evidence="4">Lacks conserved residue(s) required for the propagation of feature annotation.</text>
</comment>
<dbReference type="InterPro" id="IPR015424">
    <property type="entry name" value="PyrdxlP-dep_Trfase"/>
</dbReference>
<feature type="binding site" evidence="4">
    <location>
        <position position="97"/>
    </location>
    <ligand>
        <name>pyridoxal 5'-phosphate</name>
        <dbReference type="ChEBI" id="CHEBI:597326"/>
    </ligand>
</feature>
<comment type="subunit">
    <text evidence="4 5">Homodimer.</text>
</comment>
<evidence type="ECO:0000256" key="4">
    <source>
        <dbReference type="HAMAP-Rule" id="MF_03017"/>
    </source>
</evidence>
<protein>
    <recommendedName>
        <fullName evidence="4 5">Kynureninase</fullName>
        <ecNumber evidence="4 5">3.7.1.3</ecNumber>
    </recommendedName>
    <alternativeName>
        <fullName evidence="4">L-kynurenine hydrolase</fullName>
    </alternativeName>
</protein>
<dbReference type="InterPro" id="IPR015422">
    <property type="entry name" value="PyrdxlP-dep_Trfase_small"/>
</dbReference>
<comment type="cofactor">
    <cofactor evidence="4 5">
        <name>pyridoxal 5'-phosphate</name>
        <dbReference type="ChEBI" id="CHEBI:597326"/>
    </cofactor>
</comment>
<dbReference type="GO" id="GO:0030429">
    <property type="term" value="F:kynureninase activity"/>
    <property type="evidence" value="ECO:0007669"/>
    <property type="project" value="UniProtKB-UniRule"/>
</dbReference>
<comment type="subcellular location">
    <subcellularLocation>
        <location evidence="4 5">Cytoplasm</location>
    </subcellularLocation>
</comment>
<dbReference type="Proteomes" id="UP001107558">
    <property type="component" value="Chromosome 1"/>
</dbReference>
<feature type="modified residue" description="N6-(pyridoxal phosphate)lysine" evidence="4">
    <location>
        <position position="227"/>
    </location>
</feature>
<feature type="binding site" evidence="4">
    <location>
        <position position="201"/>
    </location>
    <ligand>
        <name>pyridoxal 5'-phosphate</name>
        <dbReference type="ChEBI" id="CHEBI:597326"/>
    </ligand>
</feature>
<comment type="function">
    <text evidence="4 5">Catalyzes the cleavage of L-kynurenine (L-Kyn) and L-3-hydroxykynurenine (L-3OHKyn) into anthranilic acid (AA) and 3-hydroxyanthranilic acid (3-OHAA), respectively.</text>
</comment>
<feature type="binding site" evidence="4">
    <location>
        <position position="226"/>
    </location>
    <ligand>
        <name>pyridoxal 5'-phosphate</name>
        <dbReference type="ChEBI" id="CHEBI:597326"/>
    </ligand>
</feature>
<sequence length="411" mass="46772">MTREQCEIADENDELKIFRNKFKIPQDTIYLIGNSLGLCPIESQKIANRVIKQEWGQNHIDSWNTAGWYHLPVKVGNKIGKIIGAEQNETIISDSTSINIFKCLGTSIAIQKIKNPDRRIILLERENFPTDLYIAQGLVNLLSTDEYKIRYFDDDNRLEDVLGDDVVCILLSHVNYRTGQLYNMKQITKLAHKVDAHIIWDLCHSVGSVPINLTKVDADFAVGCTYKYLNSGPGAPAFIYVNKKHQNVAWQPLTGWFGHQAPFKMSKLYEPAPNITNYLVGTPQVLQISIIDHSVGITLDADMQAIRKKSLALGDLFIKLMDEKCPSLKLVTPFEYEKRGSHLSYQHENAYAISNLMRKRGVYGDFRFPDILRFAMTPLYTRFVDIWDVIGIISEVINDAEYEGFDGNCVT</sequence>
<dbReference type="AlphaFoldDB" id="A0A9J6CDN1"/>
<dbReference type="Gene3D" id="3.40.640.10">
    <property type="entry name" value="Type I PLP-dependent aspartate aminotransferase-like (Major domain)"/>
    <property type="match status" value="1"/>
</dbReference>
<reference evidence="6" key="1">
    <citation type="submission" date="2021-03" db="EMBL/GenBank/DDBJ databases">
        <title>Chromosome level genome of the anhydrobiotic midge Polypedilum vanderplanki.</title>
        <authorList>
            <person name="Yoshida Y."/>
            <person name="Kikawada T."/>
            <person name="Gusev O."/>
        </authorList>
    </citation>
    <scope>NUCLEOTIDE SEQUENCE</scope>
    <source>
        <strain evidence="6">NIAS01</strain>
        <tissue evidence="6">Whole body or cell culture</tissue>
    </source>
</reference>
<comment type="similarity">
    <text evidence="4 5">Belongs to the kynureninase family.</text>
</comment>
<keyword evidence="2 4" id="KW-0378">Hydrolase</keyword>
<feature type="binding site" evidence="4">
    <location>
        <position position="172"/>
    </location>
    <ligand>
        <name>pyridoxal 5'-phosphate</name>
        <dbReference type="ChEBI" id="CHEBI:597326"/>
    </ligand>
</feature>
<dbReference type="GO" id="GO:0019441">
    <property type="term" value="P:L-tryptophan catabolic process to kynurenine"/>
    <property type="evidence" value="ECO:0007669"/>
    <property type="project" value="TreeGrafter"/>
</dbReference>
<dbReference type="EMBL" id="JADBJN010000001">
    <property type="protein sequence ID" value="KAG5680289.1"/>
    <property type="molecule type" value="Genomic_DNA"/>
</dbReference>